<dbReference type="RefSeq" id="WP_307591390.1">
    <property type="nucleotide sequence ID" value="NZ_JAUSRV010000001.1"/>
</dbReference>
<reference evidence="1" key="1">
    <citation type="submission" date="2023-07" db="EMBL/GenBank/DDBJ databases">
        <title>Sorghum-associated microbial communities from plants grown in Nebraska, USA.</title>
        <authorList>
            <person name="Schachtman D."/>
        </authorList>
    </citation>
    <scope>NUCLEOTIDE SEQUENCE</scope>
    <source>
        <strain evidence="1">DS3315</strain>
    </source>
</reference>
<sequence length="124" mass="14210">MPSPLGRWLSWSQSLPLFFLIVARRISATDYPRMWKPDKPIVIDGTTLTDKEAWLKEFASEFYVQCEGEAESDEWVAGLAARLYPSNSARPPREAAEVAFLALSYELSRVERVRLRSWSASRDN</sequence>
<evidence type="ECO:0000313" key="1">
    <source>
        <dbReference type="EMBL" id="MDP9968822.1"/>
    </source>
</evidence>
<gene>
    <name evidence="1" type="ORF">J2W39_000045</name>
</gene>
<protein>
    <submittedName>
        <fullName evidence="1">Uncharacterized protein</fullName>
    </submittedName>
</protein>
<accession>A0AAW8E8E9</accession>
<comment type="caution">
    <text evidence="1">The sequence shown here is derived from an EMBL/GenBank/DDBJ whole genome shotgun (WGS) entry which is preliminary data.</text>
</comment>
<evidence type="ECO:0000313" key="2">
    <source>
        <dbReference type="Proteomes" id="UP001224845"/>
    </source>
</evidence>
<proteinExistence type="predicted"/>
<name>A0AAW8E8E9_VARPD</name>
<dbReference type="Proteomes" id="UP001224845">
    <property type="component" value="Unassembled WGS sequence"/>
</dbReference>
<organism evidence="1 2">
    <name type="scientific">Variovorax paradoxus</name>
    <dbReference type="NCBI Taxonomy" id="34073"/>
    <lineage>
        <taxon>Bacteria</taxon>
        <taxon>Pseudomonadati</taxon>
        <taxon>Pseudomonadota</taxon>
        <taxon>Betaproteobacteria</taxon>
        <taxon>Burkholderiales</taxon>
        <taxon>Comamonadaceae</taxon>
        <taxon>Variovorax</taxon>
    </lineage>
</organism>
<dbReference type="EMBL" id="JAUSRV010000001">
    <property type="protein sequence ID" value="MDP9968822.1"/>
    <property type="molecule type" value="Genomic_DNA"/>
</dbReference>
<dbReference type="AlphaFoldDB" id="A0AAW8E8E9"/>